<reference evidence="3 4" key="1">
    <citation type="journal article" date="2022" name="Front. Cell. Infect. Microbiol.">
        <title>The Genomes of Two Strains of Taenia crassiceps the Animal Model for the Study of Human Cysticercosis.</title>
        <authorList>
            <person name="Bobes R.J."/>
            <person name="Estrada K."/>
            <person name="Rios-Valencia D.G."/>
            <person name="Calderon-Gallegos A."/>
            <person name="de la Torre P."/>
            <person name="Carrero J.C."/>
            <person name="Sanchez-Flores A."/>
            <person name="Laclette J.P."/>
        </authorList>
    </citation>
    <scope>NUCLEOTIDE SEQUENCE [LARGE SCALE GENOMIC DNA]</scope>
    <source>
        <strain evidence="3">WFUcys</strain>
    </source>
</reference>
<accession>A0ABR4Q0H4</accession>
<evidence type="ECO:0000313" key="4">
    <source>
        <dbReference type="Proteomes" id="UP001651158"/>
    </source>
</evidence>
<proteinExistence type="predicted"/>
<gene>
    <name evidence="3" type="ORF">TcWFU_006137</name>
</gene>
<feature type="chain" id="PRO_5046067799" evidence="2">
    <location>
        <begin position="18"/>
        <end position="87"/>
    </location>
</feature>
<name>A0ABR4Q0H4_9CEST</name>
<keyword evidence="1" id="KW-0812">Transmembrane</keyword>
<feature type="signal peptide" evidence="2">
    <location>
        <begin position="1"/>
        <end position="17"/>
    </location>
</feature>
<keyword evidence="1" id="KW-0472">Membrane</keyword>
<sequence length="87" mass="9529">MALQLCLVLLASSIVHAESPQEVAKMLTEWSSWFSIERKAFLKIDHETATTPPSKGAQTSSASLTASSVAMWFMSVAVITFLTFLIH</sequence>
<evidence type="ECO:0000313" key="3">
    <source>
        <dbReference type="EMBL" id="KAL5103076.1"/>
    </source>
</evidence>
<feature type="transmembrane region" description="Helical" evidence="1">
    <location>
        <begin position="69"/>
        <end position="86"/>
    </location>
</feature>
<keyword evidence="1" id="KW-1133">Transmembrane helix</keyword>
<keyword evidence="2" id="KW-0732">Signal</keyword>
<comment type="caution">
    <text evidence="3">The sequence shown here is derived from an EMBL/GenBank/DDBJ whole genome shotgun (WGS) entry which is preliminary data.</text>
</comment>
<keyword evidence="4" id="KW-1185">Reference proteome</keyword>
<dbReference type="EMBL" id="JAKROA010000021">
    <property type="protein sequence ID" value="KAL5103076.1"/>
    <property type="molecule type" value="Genomic_DNA"/>
</dbReference>
<evidence type="ECO:0000256" key="1">
    <source>
        <dbReference type="SAM" id="Phobius"/>
    </source>
</evidence>
<dbReference type="Proteomes" id="UP001651158">
    <property type="component" value="Unassembled WGS sequence"/>
</dbReference>
<evidence type="ECO:0000256" key="2">
    <source>
        <dbReference type="SAM" id="SignalP"/>
    </source>
</evidence>
<organism evidence="3 4">
    <name type="scientific">Taenia crassiceps</name>
    <dbReference type="NCBI Taxonomy" id="6207"/>
    <lineage>
        <taxon>Eukaryota</taxon>
        <taxon>Metazoa</taxon>
        <taxon>Spiralia</taxon>
        <taxon>Lophotrochozoa</taxon>
        <taxon>Platyhelminthes</taxon>
        <taxon>Cestoda</taxon>
        <taxon>Eucestoda</taxon>
        <taxon>Cyclophyllidea</taxon>
        <taxon>Taeniidae</taxon>
        <taxon>Taenia</taxon>
    </lineage>
</organism>
<protein>
    <submittedName>
        <fullName evidence="3">Uncharacterized protein</fullName>
    </submittedName>
</protein>